<keyword evidence="3" id="KW-1185">Reference proteome</keyword>
<reference evidence="3" key="1">
    <citation type="submission" date="2016-10" db="EMBL/GenBank/DDBJ databases">
        <authorList>
            <person name="Varghese N."/>
            <person name="Submissions S."/>
        </authorList>
    </citation>
    <scope>NUCLEOTIDE SEQUENCE [LARGE SCALE GENOMIC DNA]</scope>
    <source>
        <strain evidence="3">DSM 45079</strain>
    </source>
</reference>
<dbReference type="STRING" id="419479.SAMN04488563_6939"/>
<dbReference type="InterPro" id="IPR010982">
    <property type="entry name" value="Lambda_DNA-bd_dom_sf"/>
</dbReference>
<dbReference type="Proteomes" id="UP000182977">
    <property type="component" value="Chromosome I"/>
</dbReference>
<dbReference type="SUPFAM" id="SSF47413">
    <property type="entry name" value="lambda repressor-like DNA-binding domains"/>
    <property type="match status" value="1"/>
</dbReference>
<evidence type="ECO:0000313" key="3">
    <source>
        <dbReference type="Proteomes" id="UP000182977"/>
    </source>
</evidence>
<protein>
    <recommendedName>
        <fullName evidence="1">HTH cro/C1-type domain-containing protein</fullName>
    </recommendedName>
</protein>
<evidence type="ECO:0000313" key="2">
    <source>
        <dbReference type="EMBL" id="SDU86916.1"/>
    </source>
</evidence>
<dbReference type="SUPFAM" id="SSF56024">
    <property type="entry name" value="Phospholipase D/nuclease"/>
    <property type="match status" value="1"/>
</dbReference>
<dbReference type="InterPro" id="IPR001387">
    <property type="entry name" value="Cro/C1-type_HTH"/>
</dbReference>
<dbReference type="CDD" id="cd00093">
    <property type="entry name" value="HTH_XRE"/>
    <property type="match status" value="1"/>
</dbReference>
<accession>A0A1H2M348</accession>
<dbReference type="RefSeq" id="WP_046769745.1">
    <property type="nucleotide sequence ID" value="NZ_KQ061241.1"/>
</dbReference>
<evidence type="ECO:0000259" key="1">
    <source>
        <dbReference type="PROSITE" id="PS50943"/>
    </source>
</evidence>
<feature type="domain" description="HTH cro/C1-type" evidence="1">
    <location>
        <begin position="6"/>
        <end position="60"/>
    </location>
</feature>
<sequence length="251" mass="27460">MQNGQLKATMIERGVTAQALAEKVGVDQKTVQRWVSLGRVPYPRIADEVATMLEVDVKQLWPTLGRGKAAKAALGEVVEVYPHRGSVPHELWARLLSGADESVDLWAWAATFFHQVQPRIGRQLAAAAGRGVRVRLCLGQPAGTAVAGRELEEPLLGPGVLAGKIRTSLKYYRDLVDVDGVEVRLHNAVVYASLFRYDDELIVNPHVFGEPASSNPALHLRRGEDGGIFDAYTSSFETVWTTAASWHGEEV</sequence>
<dbReference type="OrthoDB" id="8438314at2"/>
<dbReference type="SMART" id="SM00530">
    <property type="entry name" value="HTH_XRE"/>
    <property type="match status" value="1"/>
</dbReference>
<dbReference type="AlphaFoldDB" id="A0A1H2M348"/>
<dbReference type="Gene3D" id="1.10.260.40">
    <property type="entry name" value="lambda repressor-like DNA-binding domains"/>
    <property type="match status" value="1"/>
</dbReference>
<proteinExistence type="predicted"/>
<name>A0A1H2M348_9ACTN</name>
<dbReference type="PROSITE" id="PS50943">
    <property type="entry name" value="HTH_CROC1"/>
    <property type="match status" value="1"/>
</dbReference>
<dbReference type="GO" id="GO:0003677">
    <property type="term" value="F:DNA binding"/>
    <property type="evidence" value="ECO:0007669"/>
    <property type="project" value="InterPro"/>
</dbReference>
<gene>
    <name evidence="2" type="ORF">SAMN04488563_6939</name>
</gene>
<organism evidence="2 3">
    <name type="scientific">Jiangella alkaliphila</name>
    <dbReference type="NCBI Taxonomy" id="419479"/>
    <lineage>
        <taxon>Bacteria</taxon>
        <taxon>Bacillati</taxon>
        <taxon>Actinomycetota</taxon>
        <taxon>Actinomycetes</taxon>
        <taxon>Jiangellales</taxon>
        <taxon>Jiangellaceae</taxon>
        <taxon>Jiangella</taxon>
    </lineage>
</organism>
<dbReference type="EMBL" id="LT629791">
    <property type="protein sequence ID" value="SDU86916.1"/>
    <property type="molecule type" value="Genomic_DNA"/>
</dbReference>